<reference evidence="2 3" key="1">
    <citation type="journal article" date="2016" name="Appl. Environ. Microbiol.">
        <title>Lack of Overt Genome Reduction in the Bryostatin-Producing Bryozoan Symbiont "Candidatus Endobugula sertula".</title>
        <authorList>
            <person name="Miller I.J."/>
            <person name="Vanee N."/>
            <person name="Fong S.S."/>
            <person name="Lim-Fong G.E."/>
            <person name="Kwan J.C."/>
        </authorList>
    </citation>
    <scope>NUCLEOTIDE SEQUENCE [LARGE SCALE GENOMIC DNA]</scope>
    <source>
        <strain evidence="2">AB1-4</strain>
    </source>
</reference>
<comment type="caution">
    <text evidence="2">The sequence shown here is derived from an EMBL/GenBank/DDBJ whole genome shotgun (WGS) entry which is preliminary data.</text>
</comment>
<evidence type="ECO:0000259" key="1">
    <source>
        <dbReference type="Pfam" id="PF01526"/>
    </source>
</evidence>
<name>A0A1D2QSS0_9GAMM</name>
<dbReference type="STRING" id="62101.AB835_02585"/>
<proteinExistence type="predicted"/>
<dbReference type="InterPro" id="IPR002513">
    <property type="entry name" value="Tn3_Tnp_DDE_dom"/>
</dbReference>
<accession>A0A1D2QSS0</accession>
<organism evidence="2 3">
    <name type="scientific">Candidatus Endobugula sertula</name>
    <name type="common">Bugula neritina bacterial symbiont</name>
    <dbReference type="NCBI Taxonomy" id="62101"/>
    <lineage>
        <taxon>Bacteria</taxon>
        <taxon>Pseudomonadati</taxon>
        <taxon>Pseudomonadota</taxon>
        <taxon>Gammaproteobacteria</taxon>
        <taxon>Cellvibrionales</taxon>
        <taxon>Cellvibrionaceae</taxon>
        <taxon>Candidatus Endobugula</taxon>
    </lineage>
</organism>
<sequence length="114" mass="13449">MTQVMLMKKLSSYDERHPLLQALAEYNHLITAQYLLDYINDANLRQYVQRALNRGEAYHQYFEQNSDKANIVHASAAPMIFLLQLEVLHHGEISPEPQLLNFIRYGYVFYAFNR</sequence>
<evidence type="ECO:0000313" key="2">
    <source>
        <dbReference type="EMBL" id="ODS24635.1"/>
    </source>
</evidence>
<gene>
    <name evidence="2" type="ORF">AB835_02585</name>
</gene>
<dbReference type="Pfam" id="PF01526">
    <property type="entry name" value="DDE_Tnp_Tn3"/>
    <property type="match status" value="1"/>
</dbReference>
<dbReference type="GO" id="GO:0006313">
    <property type="term" value="P:DNA transposition"/>
    <property type="evidence" value="ECO:0007669"/>
    <property type="project" value="InterPro"/>
</dbReference>
<feature type="domain" description="Tn3 transposase DDE" evidence="1">
    <location>
        <begin position="2"/>
        <end position="60"/>
    </location>
</feature>
<dbReference type="Proteomes" id="UP000242502">
    <property type="component" value="Unassembled WGS sequence"/>
</dbReference>
<dbReference type="EMBL" id="MDLC01000006">
    <property type="protein sequence ID" value="ODS24635.1"/>
    <property type="molecule type" value="Genomic_DNA"/>
</dbReference>
<dbReference type="GO" id="GO:0004803">
    <property type="term" value="F:transposase activity"/>
    <property type="evidence" value="ECO:0007669"/>
    <property type="project" value="InterPro"/>
</dbReference>
<protein>
    <recommendedName>
        <fullName evidence="1">Tn3 transposase DDE domain-containing protein</fullName>
    </recommendedName>
</protein>
<dbReference type="AlphaFoldDB" id="A0A1D2QSS0"/>
<evidence type="ECO:0000313" key="3">
    <source>
        <dbReference type="Proteomes" id="UP000242502"/>
    </source>
</evidence>